<comment type="caution">
    <text evidence="2">The sequence shown here is derived from an EMBL/GenBank/DDBJ whole genome shotgun (WGS) entry which is preliminary data.</text>
</comment>
<evidence type="ECO:0000256" key="1">
    <source>
        <dbReference type="SAM" id="Phobius"/>
    </source>
</evidence>
<name>A0ABQ2N6B2_9ACTN</name>
<dbReference type="Proteomes" id="UP000655410">
    <property type="component" value="Unassembled WGS sequence"/>
</dbReference>
<reference evidence="3" key="1">
    <citation type="journal article" date="2019" name="Int. J. Syst. Evol. Microbiol.">
        <title>The Global Catalogue of Microorganisms (GCM) 10K type strain sequencing project: providing services to taxonomists for standard genome sequencing and annotation.</title>
        <authorList>
            <consortium name="The Broad Institute Genomics Platform"/>
            <consortium name="The Broad Institute Genome Sequencing Center for Infectious Disease"/>
            <person name="Wu L."/>
            <person name="Ma J."/>
        </authorList>
    </citation>
    <scope>NUCLEOTIDE SEQUENCE [LARGE SCALE GENOMIC DNA]</scope>
    <source>
        <strain evidence="3">CGMCC 4.7371</strain>
    </source>
</reference>
<accession>A0ABQ2N6B2</accession>
<keyword evidence="1" id="KW-0812">Transmembrane</keyword>
<keyword evidence="1" id="KW-0472">Membrane</keyword>
<proteinExistence type="predicted"/>
<gene>
    <name evidence="2" type="ORF">GCM10011584_07750</name>
</gene>
<feature type="transmembrane region" description="Helical" evidence="1">
    <location>
        <begin position="15"/>
        <end position="38"/>
    </location>
</feature>
<protein>
    <submittedName>
        <fullName evidence="2">Uncharacterized protein</fullName>
    </submittedName>
</protein>
<sequence length="74" mass="7844">MESLEPEPGALVSDLASLLPLALLLLVPVWIPLGAAAIGTVRDRLRPPVPSPAQAAVEQARRRAEETRSARVLA</sequence>
<evidence type="ECO:0000313" key="3">
    <source>
        <dbReference type="Proteomes" id="UP000655410"/>
    </source>
</evidence>
<evidence type="ECO:0000313" key="2">
    <source>
        <dbReference type="EMBL" id="GGO86134.1"/>
    </source>
</evidence>
<organism evidence="2 3">
    <name type="scientific">Nocardioides phosphati</name>
    <dbReference type="NCBI Taxonomy" id="1867775"/>
    <lineage>
        <taxon>Bacteria</taxon>
        <taxon>Bacillati</taxon>
        <taxon>Actinomycetota</taxon>
        <taxon>Actinomycetes</taxon>
        <taxon>Propionibacteriales</taxon>
        <taxon>Nocardioidaceae</taxon>
        <taxon>Nocardioides</taxon>
    </lineage>
</organism>
<keyword evidence="1" id="KW-1133">Transmembrane helix</keyword>
<keyword evidence="3" id="KW-1185">Reference proteome</keyword>
<dbReference type="EMBL" id="BMNI01000001">
    <property type="protein sequence ID" value="GGO86134.1"/>
    <property type="molecule type" value="Genomic_DNA"/>
</dbReference>